<keyword evidence="5 9" id="KW-1133">Transmembrane helix</keyword>
<evidence type="ECO:0000313" key="11">
    <source>
        <dbReference type="EMBL" id="PKZ41717.1"/>
    </source>
</evidence>
<name>A0A2I1PAR8_9MICO</name>
<feature type="transmembrane region" description="Helical" evidence="9">
    <location>
        <begin position="199"/>
        <end position="219"/>
    </location>
</feature>
<organism evidence="11 12">
    <name type="scientific">Kytococcus schroeteri</name>
    <dbReference type="NCBI Taxonomy" id="138300"/>
    <lineage>
        <taxon>Bacteria</taxon>
        <taxon>Bacillati</taxon>
        <taxon>Actinomycetota</taxon>
        <taxon>Actinomycetes</taxon>
        <taxon>Micrococcales</taxon>
        <taxon>Kytococcaceae</taxon>
        <taxon>Kytococcus</taxon>
    </lineage>
</organism>
<evidence type="ECO:0000256" key="5">
    <source>
        <dbReference type="ARBA" id="ARBA00022989"/>
    </source>
</evidence>
<evidence type="ECO:0000259" key="10">
    <source>
        <dbReference type="Pfam" id="PF01757"/>
    </source>
</evidence>
<evidence type="ECO:0000256" key="4">
    <source>
        <dbReference type="ARBA" id="ARBA00022692"/>
    </source>
</evidence>
<feature type="compositionally biased region" description="Low complexity" evidence="8">
    <location>
        <begin position="482"/>
        <end position="544"/>
    </location>
</feature>
<feature type="region of interest" description="Disordered" evidence="8">
    <location>
        <begin position="1"/>
        <end position="26"/>
    </location>
</feature>
<feature type="transmembrane region" description="Helical" evidence="9">
    <location>
        <begin position="175"/>
        <end position="192"/>
    </location>
</feature>
<dbReference type="GO" id="GO:0016747">
    <property type="term" value="F:acyltransferase activity, transferring groups other than amino-acyl groups"/>
    <property type="evidence" value="ECO:0007669"/>
    <property type="project" value="InterPro"/>
</dbReference>
<keyword evidence="12" id="KW-1185">Reference proteome</keyword>
<dbReference type="InterPro" id="IPR002656">
    <property type="entry name" value="Acyl_transf_3_dom"/>
</dbReference>
<feature type="transmembrane region" description="Helical" evidence="9">
    <location>
        <begin position="286"/>
        <end position="309"/>
    </location>
</feature>
<feature type="transmembrane region" description="Helical" evidence="9">
    <location>
        <begin position="101"/>
        <end position="120"/>
    </location>
</feature>
<keyword evidence="7" id="KW-0012">Acyltransferase</keyword>
<dbReference type="EMBL" id="PKIZ01000010">
    <property type="protein sequence ID" value="PKZ41717.1"/>
    <property type="molecule type" value="Genomic_DNA"/>
</dbReference>
<keyword evidence="3" id="KW-0808">Transferase</keyword>
<dbReference type="Gene3D" id="3.40.50.1110">
    <property type="entry name" value="SGNH hydrolase"/>
    <property type="match status" value="1"/>
</dbReference>
<evidence type="ECO:0000256" key="9">
    <source>
        <dbReference type="SAM" id="Phobius"/>
    </source>
</evidence>
<feature type="domain" description="Acyltransferase 3" evidence="10">
    <location>
        <begin position="34"/>
        <end position="370"/>
    </location>
</feature>
<feature type="transmembrane region" description="Helical" evidence="9">
    <location>
        <begin position="231"/>
        <end position="249"/>
    </location>
</feature>
<dbReference type="InterPro" id="IPR050879">
    <property type="entry name" value="Acyltransferase_3"/>
</dbReference>
<keyword evidence="2" id="KW-1003">Cell membrane</keyword>
<dbReference type="Pfam" id="PF01757">
    <property type="entry name" value="Acyl_transf_3"/>
    <property type="match status" value="1"/>
</dbReference>
<dbReference type="PANTHER" id="PTHR23028:SF53">
    <property type="entry name" value="ACYL_TRANSF_3 DOMAIN-CONTAINING PROTEIN"/>
    <property type="match status" value="1"/>
</dbReference>
<evidence type="ECO:0000256" key="6">
    <source>
        <dbReference type="ARBA" id="ARBA00023136"/>
    </source>
</evidence>
<evidence type="ECO:0000256" key="2">
    <source>
        <dbReference type="ARBA" id="ARBA00022475"/>
    </source>
</evidence>
<dbReference type="GO" id="GO:0009103">
    <property type="term" value="P:lipopolysaccharide biosynthetic process"/>
    <property type="evidence" value="ECO:0007669"/>
    <property type="project" value="TreeGrafter"/>
</dbReference>
<feature type="transmembrane region" description="Helical" evidence="9">
    <location>
        <begin position="38"/>
        <end position="54"/>
    </location>
</feature>
<feature type="transmembrane region" description="Helical" evidence="9">
    <location>
        <begin position="434"/>
        <end position="455"/>
    </location>
</feature>
<accession>A0A2I1PAR8</accession>
<dbReference type="SUPFAM" id="SSF52266">
    <property type="entry name" value="SGNH hydrolase"/>
    <property type="match status" value="1"/>
</dbReference>
<dbReference type="AlphaFoldDB" id="A0A2I1PAR8"/>
<evidence type="ECO:0000256" key="1">
    <source>
        <dbReference type="ARBA" id="ARBA00004651"/>
    </source>
</evidence>
<feature type="transmembrane region" description="Helical" evidence="9">
    <location>
        <begin position="60"/>
        <end position="80"/>
    </location>
</feature>
<sequence>MGRQQGQARRGAPKGETRPVAGMGSGAADSGRIQGLDGLRALAVGLVVLFHLWPGTVRGGFLGVDVFFVISGFLITTLLLREVRRNGYMNMPTFWMRRIRRLVPALVLLLLVCTALVLVVDLTRGGDLRVGLGRQVLGGLTFSTNWVEISHGTSYFDQNQPVLYKPLWSLSVEEQFYLFWPPALALLIALTGRWRERMAVVSVVGVLSAVWMAVLYVTAPDVTRPYYGTDSHLFGLMAGVMVSFLWMSRRSVLRGAAWRRWRGPAGVGSLAGVLLLALAMPEDRAVTYTGGLFLVSLLTAVVIAALLPGRTALHRVLELRPMEWVGERSYGLYLWHWPVLLLLEAALPAQTPGSLGSFLTRLLALALAVAATEASYRWVETPVRRMGFRAWALQAVEAVRGPAERGRPVPRGARPARRGAVPGVRARGALRPPVPARVTAGAAVVALLMGGVAVATAPEKTETQLAIEAGEKELAEMPGAQVGPDGEVVVPGDPTGPDTSPAPGASPSPTGEPDASPSPDASSSPAASPSSTPSPEPGESTAPTGKGSDWYVPKGNQVSVFGDSLVVTSLHGFKEEFPGLAVDAKSNRQWPEGQSVIRAHLRAGDVRDSVVIAFGTNAGVRDQKVVRDTLDDLGPERQVVLVNLFGKSTWIDESNDNLRQIAEDYPNVAVADWHALVSQHPEWLQSDGVHPGIEGGFAYGAMVRDTFAAQAGEKDSGD</sequence>
<feature type="region of interest" description="Disordered" evidence="8">
    <location>
        <begin position="478"/>
        <end position="551"/>
    </location>
</feature>
<keyword evidence="6 9" id="KW-0472">Membrane</keyword>
<evidence type="ECO:0000313" key="12">
    <source>
        <dbReference type="Proteomes" id="UP000234206"/>
    </source>
</evidence>
<comment type="subcellular location">
    <subcellularLocation>
        <location evidence="1">Cell membrane</location>
        <topology evidence="1">Multi-pass membrane protein</topology>
    </subcellularLocation>
</comment>
<feature type="transmembrane region" description="Helical" evidence="9">
    <location>
        <begin position="261"/>
        <end position="280"/>
    </location>
</feature>
<gene>
    <name evidence="11" type="ORF">CYJ76_06565</name>
</gene>
<dbReference type="RefSeq" id="WP_101849599.1">
    <property type="nucleotide sequence ID" value="NZ_PKIZ01000010.1"/>
</dbReference>
<evidence type="ECO:0000256" key="3">
    <source>
        <dbReference type="ARBA" id="ARBA00022679"/>
    </source>
</evidence>
<reference evidence="11 12" key="1">
    <citation type="submission" date="2017-12" db="EMBL/GenBank/DDBJ databases">
        <title>Phylogenetic diversity of female urinary microbiome.</title>
        <authorList>
            <person name="Thomas-White K."/>
            <person name="Wolfe A.J."/>
        </authorList>
    </citation>
    <scope>NUCLEOTIDE SEQUENCE [LARGE SCALE GENOMIC DNA]</scope>
    <source>
        <strain evidence="11 12">UMB1298</strain>
    </source>
</reference>
<keyword evidence="4 9" id="KW-0812">Transmembrane</keyword>
<evidence type="ECO:0000256" key="8">
    <source>
        <dbReference type="SAM" id="MobiDB-lite"/>
    </source>
</evidence>
<comment type="caution">
    <text evidence="11">The sequence shown here is derived from an EMBL/GenBank/DDBJ whole genome shotgun (WGS) entry which is preliminary data.</text>
</comment>
<dbReference type="OrthoDB" id="3404679at2"/>
<protein>
    <recommendedName>
        <fullName evidence="10">Acyltransferase 3 domain-containing protein</fullName>
    </recommendedName>
</protein>
<evidence type="ECO:0000256" key="7">
    <source>
        <dbReference type="ARBA" id="ARBA00023315"/>
    </source>
</evidence>
<dbReference type="Proteomes" id="UP000234206">
    <property type="component" value="Unassembled WGS sequence"/>
</dbReference>
<dbReference type="PANTHER" id="PTHR23028">
    <property type="entry name" value="ACETYLTRANSFERASE"/>
    <property type="match status" value="1"/>
</dbReference>
<dbReference type="InterPro" id="IPR036514">
    <property type="entry name" value="SGNH_hydro_sf"/>
</dbReference>
<proteinExistence type="predicted"/>
<dbReference type="GO" id="GO:0005886">
    <property type="term" value="C:plasma membrane"/>
    <property type="evidence" value="ECO:0007669"/>
    <property type="project" value="UniProtKB-SubCell"/>
</dbReference>